<dbReference type="Pfam" id="PF13416">
    <property type="entry name" value="SBP_bac_8"/>
    <property type="match status" value="1"/>
</dbReference>
<geneLocation type="plasmid" evidence="9 10">
    <name>pRgalR602c</name>
</geneLocation>
<comment type="subcellular location">
    <subcellularLocation>
        <location evidence="1">Periplasm</location>
    </subcellularLocation>
</comment>
<dbReference type="InterPro" id="IPR006059">
    <property type="entry name" value="SBP"/>
</dbReference>
<evidence type="ECO:0000256" key="2">
    <source>
        <dbReference type="ARBA" id="ARBA00008520"/>
    </source>
</evidence>
<comment type="function">
    <text evidence="8">Part of the ABC transporter complex UgpBAEC involved in sn-glycerol-3-phosphate (G3P) import. Binds G3P.</text>
</comment>
<evidence type="ECO:0000256" key="1">
    <source>
        <dbReference type="ARBA" id="ARBA00004418"/>
    </source>
</evidence>
<dbReference type="HOGENOM" id="CLU_031285_3_0_5"/>
<evidence type="ECO:0000256" key="8">
    <source>
        <dbReference type="ARBA" id="ARBA00034473"/>
    </source>
</evidence>
<dbReference type="AlphaFoldDB" id="A0A0B4XGQ8"/>
<dbReference type="GO" id="GO:0042597">
    <property type="term" value="C:periplasmic space"/>
    <property type="evidence" value="ECO:0007669"/>
    <property type="project" value="UniProtKB-SubCell"/>
</dbReference>
<protein>
    <recommendedName>
        <fullName evidence="4">sn-glycerol-3-phosphate-binding periplasmic protein UgpB</fullName>
    </recommendedName>
</protein>
<keyword evidence="9" id="KW-0614">Plasmid</keyword>
<dbReference type="InterPro" id="IPR050490">
    <property type="entry name" value="Bact_solute-bd_prot1"/>
</dbReference>
<evidence type="ECO:0000256" key="6">
    <source>
        <dbReference type="ARBA" id="ARBA00022729"/>
    </source>
</evidence>
<keyword evidence="5" id="KW-0813">Transport</keyword>
<keyword evidence="7" id="KW-0574">Periplasm</keyword>
<dbReference type="PANTHER" id="PTHR43649">
    <property type="entry name" value="ARABINOSE-BINDING PROTEIN-RELATED"/>
    <property type="match status" value="1"/>
</dbReference>
<proteinExistence type="inferred from homology"/>
<dbReference type="RefSeq" id="WP_040115789.1">
    <property type="nucleotide sequence ID" value="NZ_CP006880.1"/>
</dbReference>
<dbReference type="KEGG" id="rga:RGR602_PC01591"/>
<dbReference type="EMBL" id="CP006880">
    <property type="protein sequence ID" value="AJD45617.1"/>
    <property type="molecule type" value="Genomic_DNA"/>
</dbReference>
<keyword evidence="6" id="KW-0732">Signal</keyword>
<name>A0A0B4XGQ8_9HYPH</name>
<dbReference type="SUPFAM" id="SSF53850">
    <property type="entry name" value="Periplasmic binding protein-like II"/>
    <property type="match status" value="1"/>
</dbReference>
<comment type="similarity">
    <text evidence="2">Belongs to the bacterial solute-binding protein 1 family.</text>
</comment>
<dbReference type="PANTHER" id="PTHR43649:SF31">
    <property type="entry name" value="SN-GLYCEROL-3-PHOSPHATE-BINDING PERIPLASMIC PROTEIN UGPB"/>
    <property type="match status" value="1"/>
</dbReference>
<evidence type="ECO:0000256" key="3">
    <source>
        <dbReference type="ARBA" id="ARBA00011557"/>
    </source>
</evidence>
<dbReference type="Proteomes" id="UP000031368">
    <property type="component" value="Plasmid pRgalR602c"/>
</dbReference>
<sequence>MTDKASENHRQFGRVFKSVAAGAAALVLSFNIGGNALAADRVKVEWWNAASGRLAEITKQLISDFNASQDKYEIVGVSKGNYEETMAAMVAAYRVGQQPVLIQAAERGFQTMYRSGAIIPVPELMEREGYKINWNDFVAPVAGFYLIDGKPAAMPFNSSTPIFWYNAEQFKAAGFEKPGETWQEVEKQLYAIKEKGISKCQMALANDFYWSLIENYAAIQDQPYGTKANGFGGLDTEFVFNKSPLVVGQVERLKKWMDDGVLQIAGQGLSPDQLFISGTCSTYVASTAAHAAVEAGAKFKWSATFLPHEEGIEPKNSTIGGGALWVLKGKSEDEYKGAAAFLNFVASPKTQVWWSKQTGYVPVTNAAYEQAKAEGYYKEHPTREIAILQLSRGTPDDNSRGFRFGNHNQSMALLVEEIQGVWTGQKTPQEALDSAAARGNQILRQYEQLHAGK</sequence>
<gene>
    <name evidence="9" type="primary">ugpB-3</name>
    <name evidence="9" type="ORF">RGR602_PC01591</name>
</gene>
<evidence type="ECO:0000313" key="9">
    <source>
        <dbReference type="EMBL" id="AJD45617.1"/>
    </source>
</evidence>
<evidence type="ECO:0000313" key="10">
    <source>
        <dbReference type="Proteomes" id="UP000031368"/>
    </source>
</evidence>
<keyword evidence="10" id="KW-1185">Reference proteome</keyword>
<evidence type="ECO:0000256" key="4">
    <source>
        <dbReference type="ARBA" id="ARBA00017470"/>
    </source>
</evidence>
<comment type="subunit">
    <text evidence="3">The complex is composed of two ATP-binding proteins (UgpC), two transmembrane proteins (UgpA and UgpE) and a solute-binding protein (UgpB).</text>
</comment>
<dbReference type="Gene3D" id="3.40.190.10">
    <property type="entry name" value="Periplasmic binding protein-like II"/>
    <property type="match status" value="2"/>
</dbReference>
<reference evidence="9 10" key="1">
    <citation type="submission" date="2013-11" db="EMBL/GenBank/DDBJ databases">
        <title>Complete genome sequence of Rhizobium gallicum bv. gallicum R602.</title>
        <authorList>
            <person name="Bustos P."/>
            <person name="Santamaria R.I."/>
            <person name="Lozano L."/>
            <person name="Acosta J.L."/>
            <person name="Ormeno-Orrillo E."/>
            <person name="Rogel M.A."/>
            <person name="Romero D."/>
            <person name="Cevallos M.A."/>
            <person name="Martinez-Romero E."/>
            <person name="Gonzalez V."/>
        </authorList>
    </citation>
    <scope>NUCLEOTIDE SEQUENCE [LARGE SCALE GENOMIC DNA]</scope>
    <source>
        <strain evidence="9 10">R602</strain>
        <plasmid evidence="9 10">pRgalR602c</plasmid>
    </source>
</reference>
<evidence type="ECO:0000256" key="5">
    <source>
        <dbReference type="ARBA" id="ARBA00022448"/>
    </source>
</evidence>
<organism evidence="9 10">
    <name type="scientific">Rhizobium gallicum bv. gallicum R602sp</name>
    <dbReference type="NCBI Taxonomy" id="1041138"/>
    <lineage>
        <taxon>Bacteria</taxon>
        <taxon>Pseudomonadati</taxon>
        <taxon>Pseudomonadota</taxon>
        <taxon>Alphaproteobacteria</taxon>
        <taxon>Hyphomicrobiales</taxon>
        <taxon>Rhizobiaceae</taxon>
        <taxon>Rhizobium/Agrobacterium group</taxon>
        <taxon>Rhizobium</taxon>
    </lineage>
</organism>
<evidence type="ECO:0000256" key="7">
    <source>
        <dbReference type="ARBA" id="ARBA00022764"/>
    </source>
</evidence>
<accession>A0A0B4XGQ8</accession>